<dbReference type="PANTHER" id="PTHR47160">
    <property type="entry name" value="PUTATIVE-RELATED"/>
    <property type="match status" value="1"/>
</dbReference>
<keyword evidence="1" id="KW-0479">Metal-binding</keyword>
<reference evidence="6" key="2">
    <citation type="journal article" date="2023" name="BMC Genomics">
        <title>Pest status, molecular evolution, and epigenetic factors derived from the genome assembly of Frankliniella fusca, a thysanopteran phytovirus vector.</title>
        <authorList>
            <person name="Catto M.A."/>
            <person name="Labadie P.E."/>
            <person name="Jacobson A.L."/>
            <person name="Kennedy G.G."/>
            <person name="Srinivasan R."/>
            <person name="Hunt B.G."/>
        </authorList>
    </citation>
    <scope>NUCLEOTIDE SEQUENCE</scope>
    <source>
        <strain evidence="6">PL_HMW_Pooled</strain>
    </source>
</reference>
<gene>
    <name evidence="6" type="ORF">KUF71_017486</name>
</gene>
<evidence type="ECO:0000313" key="7">
    <source>
        <dbReference type="Proteomes" id="UP001219518"/>
    </source>
</evidence>
<evidence type="ECO:0000256" key="2">
    <source>
        <dbReference type="ARBA" id="ARBA00022771"/>
    </source>
</evidence>
<dbReference type="InterPro" id="IPR007588">
    <property type="entry name" value="Znf_FLYWCH"/>
</dbReference>
<evidence type="ECO:0000313" key="6">
    <source>
        <dbReference type="EMBL" id="KAK3933225.1"/>
    </source>
</evidence>
<dbReference type="Proteomes" id="UP001219518">
    <property type="component" value="Unassembled WGS sequence"/>
</dbReference>
<evidence type="ECO:0000256" key="3">
    <source>
        <dbReference type="ARBA" id="ARBA00022833"/>
    </source>
</evidence>
<keyword evidence="3" id="KW-0862">Zinc</keyword>
<dbReference type="Pfam" id="PF04500">
    <property type="entry name" value="FLYWCH"/>
    <property type="match status" value="1"/>
</dbReference>
<dbReference type="AlphaFoldDB" id="A0AAE1IVH5"/>
<dbReference type="EMBL" id="JAHWGI010001443">
    <property type="protein sequence ID" value="KAK3933225.1"/>
    <property type="molecule type" value="Genomic_DNA"/>
</dbReference>
<sequence length="499" mass="57973">MDPEILTSRKGGLKLLFDGHICYRRDSKKGKTYWQCRRKQECKATAITQTIDRKLEVIKSKEHTHAPNQEELQAEKVLRHLKRIASDHPELPPAQILRTELPRVSLGVLSQLPEREKLKKAMRKERTKDQPRNPMLLEELGELPDRYRVTLGGEDFVLFDSYDDREDDDDEETRRTRVIVFGTKRNVELLMKCIMWFLDGTFKTSPHIFTQIFTILGLVKRPGDTVDDDDVTTAVPLVFALLPSKTEAHYLDVLQAVKDAATRFRVRGTGREKIMTDFEVGIINAAKRAFPEADIKCCFFHLGQSAYRKVQSVGLQEAHNNPDDRTVKEGVHMMLSLAFIPLADLEEALEVVRREVPRAVEAITTYFDDTYVRGPRGRGARRARRPRYDPALWNAYEATLRDEHRTNNLSEGWHNRFQLVVAKNHPSLYSCLHELQKEQADTETILHELRMGRKVKNLPRKKWRDLQRRIHNIVRQYDTYKEEGRLADFLKAVGHNFTL</sequence>
<name>A0AAE1IVH5_9NEOP</name>
<evidence type="ECO:0000256" key="1">
    <source>
        <dbReference type="ARBA" id="ARBA00022723"/>
    </source>
</evidence>
<evidence type="ECO:0000259" key="5">
    <source>
        <dbReference type="Pfam" id="PF10551"/>
    </source>
</evidence>
<dbReference type="Gene3D" id="2.20.25.240">
    <property type="match status" value="1"/>
</dbReference>
<comment type="caution">
    <text evidence="6">The sequence shown here is derived from an EMBL/GenBank/DDBJ whole genome shotgun (WGS) entry which is preliminary data.</text>
</comment>
<keyword evidence="2" id="KW-0863">Zinc-finger</keyword>
<accession>A0AAE1IVH5</accession>
<dbReference type="Pfam" id="PF10551">
    <property type="entry name" value="MULE"/>
    <property type="match status" value="1"/>
</dbReference>
<dbReference type="PANTHER" id="PTHR47160:SF10">
    <property type="entry name" value="MULE TRANSPOSASE DOMAIN-CONTAINING PROTEIN"/>
    <property type="match status" value="1"/>
</dbReference>
<keyword evidence="7" id="KW-1185">Reference proteome</keyword>
<feature type="domain" description="MULE transposase" evidence="5">
    <location>
        <begin position="196"/>
        <end position="303"/>
    </location>
</feature>
<proteinExistence type="predicted"/>
<dbReference type="InterPro" id="IPR018289">
    <property type="entry name" value="MULE_transposase_dom"/>
</dbReference>
<feature type="domain" description="FLYWCH-type" evidence="4">
    <location>
        <begin position="6"/>
        <end position="65"/>
    </location>
</feature>
<dbReference type="GO" id="GO:0008270">
    <property type="term" value="F:zinc ion binding"/>
    <property type="evidence" value="ECO:0007669"/>
    <property type="project" value="UniProtKB-KW"/>
</dbReference>
<organism evidence="6 7">
    <name type="scientific">Frankliniella fusca</name>
    <dbReference type="NCBI Taxonomy" id="407009"/>
    <lineage>
        <taxon>Eukaryota</taxon>
        <taxon>Metazoa</taxon>
        <taxon>Ecdysozoa</taxon>
        <taxon>Arthropoda</taxon>
        <taxon>Hexapoda</taxon>
        <taxon>Insecta</taxon>
        <taxon>Pterygota</taxon>
        <taxon>Neoptera</taxon>
        <taxon>Paraneoptera</taxon>
        <taxon>Thysanoptera</taxon>
        <taxon>Terebrantia</taxon>
        <taxon>Thripoidea</taxon>
        <taxon>Thripidae</taxon>
        <taxon>Frankliniella</taxon>
    </lineage>
</organism>
<reference evidence="6" key="1">
    <citation type="submission" date="2021-07" db="EMBL/GenBank/DDBJ databases">
        <authorList>
            <person name="Catto M.A."/>
            <person name="Jacobson A."/>
            <person name="Kennedy G."/>
            <person name="Labadie P."/>
            <person name="Hunt B.G."/>
            <person name="Srinivasan R."/>
        </authorList>
    </citation>
    <scope>NUCLEOTIDE SEQUENCE</scope>
    <source>
        <strain evidence="6">PL_HMW_Pooled</strain>
        <tissue evidence="6">Head</tissue>
    </source>
</reference>
<evidence type="ECO:0000259" key="4">
    <source>
        <dbReference type="Pfam" id="PF04500"/>
    </source>
</evidence>
<protein>
    <submittedName>
        <fullName evidence="6">FLYWCH-type zinc finger-containing protein 1</fullName>
    </submittedName>
</protein>